<dbReference type="InterPro" id="IPR012338">
    <property type="entry name" value="Beta-lactam/transpept-like"/>
</dbReference>
<dbReference type="Gene3D" id="3.40.710.10">
    <property type="entry name" value="DD-peptidase/beta-lactamase superfamily"/>
    <property type="match status" value="1"/>
</dbReference>
<protein>
    <recommendedName>
        <fullName evidence="1">Beta-lactamase-related domain-containing protein</fullName>
    </recommendedName>
</protein>
<dbReference type="InterPro" id="IPR050789">
    <property type="entry name" value="Diverse_Enzym_Activities"/>
</dbReference>
<proteinExistence type="predicted"/>
<accession>A0A6C0C7H5</accession>
<dbReference type="AlphaFoldDB" id="A0A6C0C7H5"/>
<evidence type="ECO:0000313" key="2">
    <source>
        <dbReference type="EMBL" id="QHT00307.1"/>
    </source>
</evidence>
<dbReference type="PANTHER" id="PTHR43283">
    <property type="entry name" value="BETA-LACTAMASE-RELATED"/>
    <property type="match status" value="1"/>
</dbReference>
<evidence type="ECO:0000259" key="1">
    <source>
        <dbReference type="Pfam" id="PF00144"/>
    </source>
</evidence>
<reference evidence="2" key="1">
    <citation type="journal article" date="2020" name="Nature">
        <title>Giant virus diversity and host interactions through global metagenomics.</title>
        <authorList>
            <person name="Schulz F."/>
            <person name="Roux S."/>
            <person name="Paez-Espino D."/>
            <person name="Jungbluth S."/>
            <person name="Walsh D.A."/>
            <person name="Denef V.J."/>
            <person name="McMahon K.D."/>
            <person name="Konstantinidis K.T."/>
            <person name="Eloe-Fadrosh E.A."/>
            <person name="Kyrpides N.C."/>
            <person name="Woyke T."/>
        </authorList>
    </citation>
    <scope>NUCLEOTIDE SEQUENCE</scope>
    <source>
        <strain evidence="2">GVMAG-M-3300020192-26</strain>
    </source>
</reference>
<dbReference type="InterPro" id="IPR001466">
    <property type="entry name" value="Beta-lactam-related"/>
</dbReference>
<dbReference type="EMBL" id="MN739354">
    <property type="protein sequence ID" value="QHT00307.1"/>
    <property type="molecule type" value="Genomic_DNA"/>
</dbReference>
<dbReference type="PANTHER" id="PTHR43283:SF14">
    <property type="entry name" value="BLL8153 PROTEIN"/>
    <property type="match status" value="1"/>
</dbReference>
<sequence>MILSVLFVLSGLSVLNYQSHLCRLFYCVFMFHPNLIVENFRSATEIGFPYNTASPSDNISEFHVTSNYSLPKYFNNGTDTAKWIDDHYVTGLVVLKIRNTTNASLLYENYYRGNNRSTKTISWSTGKSFVSTLVGIAAQEGLIKSLDDKASDYVPKLINKPYGNVTIKNLLQMSSGIHFDENYDDPLSDVNIMSYYVGLGFDFDNFIYDMTKIEDIEQGTVLNYISSDTQVLGMVLQRVINDTLTSYLEEKIWKKIGTECELNWLMDNDVAKRELYFGTINTCTRDYARFGWLYFNKGRSPVDGTVLIDEKWIRDATNASSTHLLPGNTKYDNLGYGYQWWIPNGNDGEYVAIGVYGQFIYVNPRYQVVIAMNSAYPKYASEDKPDSDAINMLRIIAQSAANY</sequence>
<feature type="domain" description="Beta-lactamase-related" evidence="1">
    <location>
        <begin position="102"/>
        <end position="387"/>
    </location>
</feature>
<organism evidence="2">
    <name type="scientific">viral metagenome</name>
    <dbReference type="NCBI Taxonomy" id="1070528"/>
    <lineage>
        <taxon>unclassified sequences</taxon>
        <taxon>metagenomes</taxon>
        <taxon>organismal metagenomes</taxon>
    </lineage>
</organism>
<dbReference type="SUPFAM" id="SSF56601">
    <property type="entry name" value="beta-lactamase/transpeptidase-like"/>
    <property type="match status" value="1"/>
</dbReference>
<dbReference type="Pfam" id="PF00144">
    <property type="entry name" value="Beta-lactamase"/>
    <property type="match status" value="1"/>
</dbReference>
<name>A0A6C0C7H5_9ZZZZ</name>